<name>A0A378IMH0_9GAMM</name>
<evidence type="ECO:0000256" key="2">
    <source>
        <dbReference type="ARBA" id="ARBA00022723"/>
    </source>
</evidence>
<dbReference type="Pfam" id="PF00355">
    <property type="entry name" value="Rieske"/>
    <property type="match status" value="1"/>
</dbReference>
<keyword evidence="8" id="KW-1185">Reference proteome</keyword>
<evidence type="ECO:0000313" key="7">
    <source>
        <dbReference type="EMBL" id="STX36437.1"/>
    </source>
</evidence>
<keyword evidence="7" id="KW-0560">Oxidoreductase</keyword>
<evidence type="ECO:0000259" key="5">
    <source>
        <dbReference type="PROSITE" id="PS51296"/>
    </source>
</evidence>
<dbReference type="InterPro" id="IPR036866">
    <property type="entry name" value="RibonucZ/Hydroxyglut_hydro"/>
</dbReference>
<organism evidence="7 9">
    <name type="scientific">Legionella cincinnatiensis</name>
    <dbReference type="NCBI Taxonomy" id="28085"/>
    <lineage>
        <taxon>Bacteria</taxon>
        <taxon>Pseudomonadati</taxon>
        <taxon>Pseudomonadota</taxon>
        <taxon>Gammaproteobacteria</taxon>
        <taxon>Legionellales</taxon>
        <taxon>Legionellaceae</taxon>
        <taxon>Legionella</taxon>
    </lineage>
</organism>
<dbReference type="PROSITE" id="PS51296">
    <property type="entry name" value="RIESKE"/>
    <property type="match status" value="1"/>
</dbReference>
<reference evidence="6 8" key="1">
    <citation type="submission" date="2015-11" db="EMBL/GenBank/DDBJ databases">
        <title>Genomic analysis of 38 Legionella species identifies large and diverse effector repertoires.</title>
        <authorList>
            <person name="Burstein D."/>
            <person name="Amaro F."/>
            <person name="Zusman T."/>
            <person name="Lifshitz Z."/>
            <person name="Cohen O."/>
            <person name="Gilbert J.A."/>
            <person name="Pupko T."/>
            <person name="Shuman H.A."/>
            <person name="Segal G."/>
        </authorList>
    </citation>
    <scope>NUCLEOTIDE SEQUENCE [LARGE SCALE GENOMIC DNA]</scope>
    <source>
        <strain evidence="6 8">CDC#72-OH-14</strain>
    </source>
</reference>
<evidence type="ECO:0000313" key="6">
    <source>
        <dbReference type="EMBL" id="KTC78451.1"/>
    </source>
</evidence>
<dbReference type="RefSeq" id="WP_058466518.1">
    <property type="nucleotide sequence ID" value="NZ_CAAAHQ010000026.1"/>
</dbReference>
<keyword evidence="2" id="KW-0479">Metal-binding</keyword>
<proteinExistence type="predicted"/>
<dbReference type="SUPFAM" id="SSF50022">
    <property type="entry name" value="ISP domain"/>
    <property type="match status" value="1"/>
</dbReference>
<dbReference type="InterPro" id="IPR050114">
    <property type="entry name" value="UPF0173_UPF0282_UlaG_hydrolase"/>
</dbReference>
<dbReference type="UniPathway" id="UPA00628"/>
<accession>A0A378IMH0</accession>
<dbReference type="PANTHER" id="PTHR43546">
    <property type="entry name" value="UPF0173 METAL-DEPENDENT HYDROLASE MJ1163-RELATED"/>
    <property type="match status" value="1"/>
</dbReference>
<dbReference type="Pfam" id="PF13483">
    <property type="entry name" value="Lactamase_B_3"/>
    <property type="match status" value="1"/>
</dbReference>
<dbReference type="OrthoDB" id="6988582at2"/>
<reference evidence="7 9" key="2">
    <citation type="submission" date="2018-06" db="EMBL/GenBank/DDBJ databases">
        <authorList>
            <consortium name="Pathogen Informatics"/>
            <person name="Doyle S."/>
        </authorList>
    </citation>
    <scope>NUCLEOTIDE SEQUENCE [LARGE SCALE GENOMIC DNA]</scope>
    <source>
        <strain evidence="7 9">NCTC12438</strain>
    </source>
</reference>
<dbReference type="AlphaFoldDB" id="A0A378IMH0"/>
<protein>
    <submittedName>
        <fullName evidence="6">CMP-N-acetylneuraminate monooxygenase</fullName>
        <ecNumber evidence="6">1.14.18.2</ecNumber>
    </submittedName>
    <submittedName>
        <fullName evidence="7">Rieske 2Fe-2S iron-sulfur protein MSMEG_6410</fullName>
        <ecNumber evidence="7">1.-.-.-</ecNumber>
    </submittedName>
</protein>
<dbReference type="PANTHER" id="PTHR43546:SF4">
    <property type="entry name" value="UPF0282 PROTEIN MJ1629"/>
    <property type="match status" value="1"/>
</dbReference>
<dbReference type="EMBL" id="LNXX01000054">
    <property type="protein sequence ID" value="KTC78451.1"/>
    <property type="molecule type" value="Genomic_DNA"/>
</dbReference>
<dbReference type="GO" id="GO:0006054">
    <property type="term" value="P:N-acetylneuraminate metabolic process"/>
    <property type="evidence" value="ECO:0007669"/>
    <property type="project" value="UniProtKB-UniPathway"/>
</dbReference>
<dbReference type="Proteomes" id="UP000054854">
    <property type="component" value="Unassembled WGS sequence"/>
</dbReference>
<dbReference type="Proteomes" id="UP000255316">
    <property type="component" value="Unassembled WGS sequence"/>
</dbReference>
<evidence type="ECO:0000313" key="9">
    <source>
        <dbReference type="Proteomes" id="UP000255316"/>
    </source>
</evidence>
<dbReference type="GO" id="GO:0030338">
    <property type="term" value="F:CMP-N-acetylneuraminate monooxygenase activity"/>
    <property type="evidence" value="ECO:0007669"/>
    <property type="project" value="UniProtKB-EC"/>
</dbReference>
<evidence type="ECO:0000313" key="8">
    <source>
        <dbReference type="Proteomes" id="UP000054854"/>
    </source>
</evidence>
<dbReference type="Gene3D" id="3.60.15.10">
    <property type="entry name" value="Ribonuclease Z/Hydroxyacylglutathione hydrolase-like"/>
    <property type="match status" value="1"/>
</dbReference>
<dbReference type="SUPFAM" id="SSF56281">
    <property type="entry name" value="Metallo-hydrolase/oxidoreductase"/>
    <property type="match status" value="1"/>
</dbReference>
<sequence>MQITYLGHAGFCLETNSTVIIMDPWLSPHGAFDAAWFQYPKNHHMAEHVRKILNTNKKDKYLYISHEHKDHFDIEFLESIENRDFTLILADFYHPVVKNNLIKRHYQCKEIINLKDSESFYFKDGFLTLFILDVELDCDSAILVKTDSGSFLNLNDCKIHERLAMIDKNYGPIDILAGQFSGAVWHPTCFQMDQEKYSIICKNKTLRKFEYIAKSIETMKPLMYLPSSGPPCFLDPLLFSINNQEINTYPRARQLIEYLDMHFLDKQIQTQWPELMPGDVLDTQNLKFTYLSPIRIDDKDFKEYVYAYAKQFENFFKQRQIENSKINPQQVFIQLGIELKKRLEKMEPVRKYLSTFLYFSLEEYKKEIYCVDFQEGTVNITNEVDRAKDFFWITTPAWQINKVFNKEISWPDFALTFRLLIERVPDIYNTLVHGFTTLETESLERFCQVFLNILSKNERIKINYKGKTYSVLRYCPHQGGDLSKGWIEDCFLICPRHQWKFDLENHGKCRYNNASIDAVCLNDVNNKKKEN</sequence>
<evidence type="ECO:0000256" key="1">
    <source>
        <dbReference type="ARBA" id="ARBA00022714"/>
    </source>
</evidence>
<keyword evidence="1" id="KW-0001">2Fe-2S</keyword>
<dbReference type="InterPro" id="IPR017941">
    <property type="entry name" value="Rieske_2Fe-2S"/>
</dbReference>
<dbReference type="EMBL" id="UGNX01000001">
    <property type="protein sequence ID" value="STX36437.1"/>
    <property type="molecule type" value="Genomic_DNA"/>
</dbReference>
<gene>
    <name evidence="6" type="ORF">Lcin_3428</name>
    <name evidence="7" type="ORF">NCTC12438_03069</name>
</gene>
<keyword evidence="6" id="KW-0503">Monooxygenase</keyword>
<dbReference type="GO" id="GO:0051537">
    <property type="term" value="F:2 iron, 2 sulfur cluster binding"/>
    <property type="evidence" value="ECO:0007669"/>
    <property type="project" value="UniProtKB-KW"/>
</dbReference>
<dbReference type="STRING" id="28085.Lcin_3428"/>
<feature type="domain" description="Rieske" evidence="5">
    <location>
        <begin position="465"/>
        <end position="510"/>
    </location>
</feature>
<evidence type="ECO:0000256" key="3">
    <source>
        <dbReference type="ARBA" id="ARBA00023004"/>
    </source>
</evidence>
<evidence type="ECO:0000256" key="4">
    <source>
        <dbReference type="ARBA" id="ARBA00023014"/>
    </source>
</evidence>
<keyword evidence="3" id="KW-0408">Iron</keyword>
<dbReference type="Gene3D" id="2.102.10.10">
    <property type="entry name" value="Rieske [2Fe-2S] iron-sulphur domain"/>
    <property type="match status" value="1"/>
</dbReference>
<dbReference type="CDD" id="cd03467">
    <property type="entry name" value="Rieske"/>
    <property type="match status" value="1"/>
</dbReference>
<dbReference type="InterPro" id="IPR036922">
    <property type="entry name" value="Rieske_2Fe-2S_sf"/>
</dbReference>
<dbReference type="GO" id="GO:0046872">
    <property type="term" value="F:metal ion binding"/>
    <property type="evidence" value="ECO:0007669"/>
    <property type="project" value="UniProtKB-KW"/>
</dbReference>
<dbReference type="EC" id="1.-.-.-" evidence="7"/>
<dbReference type="EC" id="1.14.18.2" evidence="6"/>
<keyword evidence="4" id="KW-0411">Iron-sulfur</keyword>